<keyword evidence="3" id="KW-1003">Cell membrane</keyword>
<feature type="transmembrane region" description="Helical" evidence="18">
    <location>
        <begin position="1602"/>
        <end position="1623"/>
    </location>
</feature>
<dbReference type="RefSeq" id="XP_007394470.1">
    <property type="nucleotide sequence ID" value="XM_007394408.1"/>
</dbReference>
<dbReference type="InterPro" id="IPR036400">
    <property type="entry name" value="Cyt_B5-like_heme/steroid_sf"/>
</dbReference>
<dbReference type="EMBL" id="JH930471">
    <property type="protein sequence ID" value="EKM56628.1"/>
    <property type="molecule type" value="Genomic_DNA"/>
</dbReference>
<accession>K5VYG4</accession>
<comment type="similarity">
    <text evidence="16">Belongs to the TRAFAC class myosin-kinesin ATPase superfamily. Myosin family.</text>
</comment>
<dbReference type="STRING" id="650164.K5VYG4"/>
<comment type="subcellular location">
    <subcellularLocation>
        <location evidence="1">Cell membrane</location>
        <topology evidence="1">Multi-pass membrane protein</topology>
    </subcellularLocation>
</comment>
<keyword evidence="8 16" id="KW-0067">ATP-binding</keyword>
<keyword evidence="6 18" id="KW-0812">Transmembrane</keyword>
<dbReference type="Gene3D" id="1.20.120.720">
    <property type="entry name" value="Myosin VI head, motor domain, U50 subdomain"/>
    <property type="match status" value="1"/>
</dbReference>
<dbReference type="InterPro" id="IPR036037">
    <property type="entry name" value="MYSc_Myo17"/>
</dbReference>
<dbReference type="PROSITE" id="PS51998">
    <property type="entry name" value="DEK_C"/>
    <property type="match status" value="1"/>
</dbReference>
<dbReference type="Pfam" id="PF00063">
    <property type="entry name" value="Myosin_head"/>
    <property type="match status" value="1"/>
</dbReference>
<dbReference type="GO" id="GO:0005886">
    <property type="term" value="C:plasma membrane"/>
    <property type="evidence" value="ECO:0007669"/>
    <property type="project" value="UniProtKB-SubCell"/>
</dbReference>
<feature type="compositionally biased region" description="Polar residues" evidence="17">
    <location>
        <begin position="806"/>
        <end position="820"/>
    </location>
</feature>
<evidence type="ECO:0000256" key="1">
    <source>
        <dbReference type="ARBA" id="ARBA00004651"/>
    </source>
</evidence>
<dbReference type="GeneID" id="18915896"/>
<dbReference type="Gene3D" id="1.10.10.820">
    <property type="match status" value="1"/>
</dbReference>
<dbReference type="SUPFAM" id="SSF52540">
    <property type="entry name" value="P-loop containing nucleoside triphosphate hydrolases"/>
    <property type="match status" value="1"/>
</dbReference>
<proteinExistence type="inferred from homology"/>
<feature type="transmembrane region" description="Helical" evidence="18">
    <location>
        <begin position="1207"/>
        <end position="1226"/>
    </location>
</feature>
<keyword evidence="13" id="KW-0325">Glycoprotein</keyword>
<keyword evidence="5 21" id="KW-0808">Transferase</keyword>
<dbReference type="Gene3D" id="1.20.58.530">
    <property type="match status" value="1"/>
</dbReference>
<dbReference type="SUPFAM" id="SSF53448">
    <property type="entry name" value="Nucleotide-diphospho-sugar transferases"/>
    <property type="match status" value="1"/>
</dbReference>
<evidence type="ECO:0000256" key="9">
    <source>
        <dbReference type="ARBA" id="ARBA00022989"/>
    </source>
</evidence>
<feature type="compositionally biased region" description="Basic and acidic residues" evidence="17">
    <location>
        <begin position="760"/>
        <end position="772"/>
    </location>
</feature>
<keyword evidence="9 18" id="KW-1133">Transmembrane helix</keyword>
<feature type="compositionally biased region" description="Polar residues" evidence="17">
    <location>
        <begin position="855"/>
        <end position="865"/>
    </location>
</feature>
<dbReference type="InParanoid" id="K5VYG4"/>
<reference evidence="21 22" key="1">
    <citation type="journal article" date="2012" name="BMC Genomics">
        <title>Comparative genomics of the white-rot fungi, Phanerochaete carnosa and P. chrysosporium, to elucidate the genetic basis of the distinct wood types they colonize.</title>
        <authorList>
            <person name="Suzuki H."/>
            <person name="MacDonald J."/>
            <person name="Syed K."/>
            <person name="Salamov A."/>
            <person name="Hori C."/>
            <person name="Aerts A."/>
            <person name="Henrissat B."/>
            <person name="Wiebenga A."/>
            <person name="vanKuyk P.A."/>
            <person name="Barry K."/>
            <person name="Lindquist E."/>
            <person name="LaButti K."/>
            <person name="Lapidus A."/>
            <person name="Lucas S."/>
            <person name="Coutinho P."/>
            <person name="Gong Y."/>
            <person name="Samejima M."/>
            <person name="Mahadevan R."/>
            <person name="Abou-Zaid M."/>
            <person name="de Vries R.P."/>
            <person name="Igarashi K."/>
            <person name="Yadav J.S."/>
            <person name="Grigoriev I.V."/>
            <person name="Master E.R."/>
        </authorList>
    </citation>
    <scope>NUCLEOTIDE SEQUENCE [LARGE SCALE GENOMIC DNA]</scope>
    <source>
        <strain evidence="21 22">HHB-10118-sp</strain>
    </source>
</reference>
<dbReference type="Pfam" id="PF08766">
    <property type="entry name" value="DEK_C"/>
    <property type="match status" value="1"/>
</dbReference>
<evidence type="ECO:0000313" key="21">
    <source>
        <dbReference type="EMBL" id="EKM56628.1"/>
    </source>
</evidence>
<feature type="compositionally biased region" description="Basic and acidic residues" evidence="17">
    <location>
        <begin position="833"/>
        <end position="853"/>
    </location>
</feature>
<dbReference type="Gene3D" id="3.40.850.10">
    <property type="entry name" value="Kinesin motor domain"/>
    <property type="match status" value="1"/>
</dbReference>
<evidence type="ECO:0000256" key="11">
    <source>
        <dbReference type="ARBA" id="ARBA00023136"/>
    </source>
</evidence>
<evidence type="ECO:0000256" key="17">
    <source>
        <dbReference type="SAM" id="MobiDB-lite"/>
    </source>
</evidence>
<dbReference type="EC" id="2.4.1.16" evidence="2"/>
<evidence type="ECO:0000256" key="8">
    <source>
        <dbReference type="ARBA" id="ARBA00022840"/>
    </source>
</evidence>
<dbReference type="HOGENOM" id="CLU_000192_0_2_1"/>
<dbReference type="PROSITE" id="PS51456">
    <property type="entry name" value="MYOSIN_MOTOR"/>
    <property type="match status" value="1"/>
</dbReference>
<dbReference type="InterPro" id="IPR014876">
    <property type="entry name" value="DEK_C"/>
</dbReference>
<keyword evidence="22" id="KW-1185">Reference proteome</keyword>
<evidence type="ECO:0000256" key="3">
    <source>
        <dbReference type="ARBA" id="ARBA00022475"/>
    </source>
</evidence>
<keyword evidence="12 16" id="KW-0505">Motor protein</keyword>
<evidence type="ECO:0000256" key="5">
    <source>
        <dbReference type="ARBA" id="ARBA00022679"/>
    </source>
</evidence>
<dbReference type="OrthoDB" id="370884at2759"/>
<evidence type="ECO:0000256" key="2">
    <source>
        <dbReference type="ARBA" id="ARBA00012543"/>
    </source>
</evidence>
<dbReference type="SUPFAM" id="SSF109715">
    <property type="entry name" value="DEK C-terminal domain"/>
    <property type="match status" value="1"/>
</dbReference>
<keyword evidence="10 16" id="KW-0518">Myosin</keyword>
<dbReference type="InterPro" id="IPR004835">
    <property type="entry name" value="Chitin_synth"/>
</dbReference>
<feature type="transmembrane region" description="Helical" evidence="18">
    <location>
        <begin position="1661"/>
        <end position="1680"/>
    </location>
</feature>
<evidence type="ECO:0000256" key="6">
    <source>
        <dbReference type="ARBA" id="ARBA00022692"/>
    </source>
</evidence>
<dbReference type="KEGG" id="pco:PHACADRAFT_253847"/>
<evidence type="ECO:0000256" key="14">
    <source>
        <dbReference type="ARBA" id="ARBA00023203"/>
    </source>
</evidence>
<dbReference type="InterPro" id="IPR001609">
    <property type="entry name" value="Myosin_head_motor_dom-like"/>
</dbReference>
<gene>
    <name evidence="21" type="ORF">PHACADRAFT_253847</name>
</gene>
<keyword evidence="11 18" id="KW-0472">Membrane</keyword>
<keyword evidence="7 16" id="KW-0547">Nucleotide-binding</keyword>
<dbReference type="SUPFAM" id="SSF55856">
    <property type="entry name" value="Cytochrome b5-like heme/steroid binding domain"/>
    <property type="match status" value="1"/>
</dbReference>
<keyword evidence="14 16" id="KW-0009">Actin-binding</keyword>
<evidence type="ECO:0000256" key="13">
    <source>
        <dbReference type="ARBA" id="ARBA00023180"/>
    </source>
</evidence>
<feature type="transmembrane region" description="Helical" evidence="18">
    <location>
        <begin position="1629"/>
        <end position="1649"/>
    </location>
</feature>
<organism evidence="21 22">
    <name type="scientific">Phanerochaete carnosa (strain HHB-10118-sp)</name>
    <name type="common">White-rot fungus</name>
    <name type="synonym">Peniophora carnosa</name>
    <dbReference type="NCBI Taxonomy" id="650164"/>
    <lineage>
        <taxon>Eukaryota</taxon>
        <taxon>Fungi</taxon>
        <taxon>Dikarya</taxon>
        <taxon>Basidiomycota</taxon>
        <taxon>Agaricomycotina</taxon>
        <taxon>Agaricomycetes</taxon>
        <taxon>Polyporales</taxon>
        <taxon>Phanerochaetaceae</taxon>
        <taxon>Phanerochaete</taxon>
    </lineage>
</organism>
<dbReference type="GO" id="GO:0003774">
    <property type="term" value="F:cytoskeletal motor activity"/>
    <property type="evidence" value="ECO:0007669"/>
    <property type="project" value="UniProtKB-UniRule"/>
</dbReference>
<feature type="domain" description="DEK-C" evidence="20">
    <location>
        <begin position="1837"/>
        <end position="1892"/>
    </location>
</feature>
<evidence type="ECO:0000256" key="10">
    <source>
        <dbReference type="ARBA" id="ARBA00023123"/>
    </source>
</evidence>
<dbReference type="InterPro" id="IPR036961">
    <property type="entry name" value="Kinesin_motor_dom_sf"/>
</dbReference>
<evidence type="ECO:0000256" key="15">
    <source>
        <dbReference type="ARBA" id="ARBA00048014"/>
    </source>
</evidence>
<evidence type="ECO:0000256" key="12">
    <source>
        <dbReference type="ARBA" id="ARBA00023175"/>
    </source>
</evidence>
<feature type="transmembrane region" description="Helical" evidence="18">
    <location>
        <begin position="945"/>
        <end position="964"/>
    </location>
</feature>
<dbReference type="GO" id="GO:0005524">
    <property type="term" value="F:ATP binding"/>
    <property type="evidence" value="ECO:0007669"/>
    <property type="project" value="UniProtKB-UniRule"/>
</dbReference>
<dbReference type="GO" id="GO:0003779">
    <property type="term" value="F:actin binding"/>
    <property type="evidence" value="ECO:0007669"/>
    <property type="project" value="UniProtKB-KW"/>
</dbReference>
<dbReference type="InterPro" id="IPR027417">
    <property type="entry name" value="P-loop_NTPase"/>
</dbReference>
<dbReference type="InterPro" id="IPR029044">
    <property type="entry name" value="Nucleotide-diphossugar_trans"/>
</dbReference>
<comment type="catalytic activity">
    <reaction evidence="15">
        <text>[(1-&gt;4)-N-acetyl-beta-D-glucosaminyl](n) + UDP-N-acetyl-alpha-D-glucosamine = [(1-&gt;4)-N-acetyl-beta-D-glucosaminyl](n+1) + UDP + H(+)</text>
        <dbReference type="Rhea" id="RHEA:16637"/>
        <dbReference type="Rhea" id="RHEA-COMP:9593"/>
        <dbReference type="Rhea" id="RHEA-COMP:9595"/>
        <dbReference type="ChEBI" id="CHEBI:15378"/>
        <dbReference type="ChEBI" id="CHEBI:17029"/>
        <dbReference type="ChEBI" id="CHEBI:57705"/>
        <dbReference type="ChEBI" id="CHEBI:58223"/>
        <dbReference type="EC" id="2.4.1.16"/>
    </reaction>
</comment>
<feature type="region of interest" description="Disordered" evidence="17">
    <location>
        <begin position="760"/>
        <end position="865"/>
    </location>
</feature>
<feature type="domain" description="Myosin motor" evidence="19">
    <location>
        <begin position="6"/>
        <end position="756"/>
    </location>
</feature>
<evidence type="ECO:0000256" key="16">
    <source>
        <dbReference type="PROSITE-ProRule" id="PRU00782"/>
    </source>
</evidence>
<dbReference type="PANTHER" id="PTHR22914:SF45">
    <property type="entry name" value="CHITIN SYNTHASE"/>
    <property type="match status" value="1"/>
</dbReference>
<dbReference type="GO" id="GO:0030428">
    <property type="term" value="C:cell septum"/>
    <property type="evidence" value="ECO:0007669"/>
    <property type="project" value="TreeGrafter"/>
</dbReference>
<feature type="binding site" evidence="16">
    <location>
        <begin position="106"/>
        <end position="113"/>
    </location>
    <ligand>
        <name>ATP</name>
        <dbReference type="ChEBI" id="CHEBI:30616"/>
    </ligand>
</feature>
<dbReference type="GO" id="GO:0006031">
    <property type="term" value="P:chitin biosynthetic process"/>
    <property type="evidence" value="ECO:0007669"/>
    <property type="project" value="TreeGrafter"/>
</dbReference>
<evidence type="ECO:0000256" key="4">
    <source>
        <dbReference type="ARBA" id="ARBA00022676"/>
    </source>
</evidence>
<evidence type="ECO:0000259" key="20">
    <source>
        <dbReference type="PROSITE" id="PS51998"/>
    </source>
</evidence>
<evidence type="ECO:0000259" key="19">
    <source>
        <dbReference type="PROSITE" id="PS51456"/>
    </source>
</evidence>
<keyword evidence="4" id="KW-0328">Glycosyltransferase</keyword>
<evidence type="ECO:0000313" key="22">
    <source>
        <dbReference type="Proteomes" id="UP000008370"/>
    </source>
</evidence>
<dbReference type="GO" id="GO:0016459">
    <property type="term" value="C:myosin complex"/>
    <property type="evidence" value="ECO:0007669"/>
    <property type="project" value="UniProtKB-KW"/>
</dbReference>
<dbReference type="Gene3D" id="1.10.10.60">
    <property type="entry name" value="Homeodomain-like"/>
    <property type="match status" value="1"/>
</dbReference>
<dbReference type="Proteomes" id="UP000008370">
    <property type="component" value="Unassembled WGS sequence"/>
</dbReference>
<feature type="transmembrane region" description="Helical" evidence="18">
    <location>
        <begin position="905"/>
        <end position="924"/>
    </location>
</feature>
<name>K5VYG4_PHACS</name>
<dbReference type="PANTHER" id="PTHR22914">
    <property type="entry name" value="CHITIN SYNTHASE"/>
    <property type="match status" value="1"/>
</dbReference>
<sequence>MHQQLEAVTDLATLPSVSDDIVVSCIRERFMADTIYTNVGTSGLVAVNPHKYVPSNSDSVLQKYAAEYRDTTPSKVLLPPHIFQLANNAYYHMRRTAQDQCILLSGETGSGKSENRRLAIKTLLDLSVNNPGKKGSKLAHQLPAAEFVLESFGSARTLFNLNASRFGKYTELQFTERGRLCGVKTIDYYLERGRVASVPSGERNFHIFYYLMAGASPEERQHMHLNEKATYRYLAQRTLPGRPTQGRDEDATRFDQLKMALKNVGFSKRHVAQTCQLVAAILHLGNLEFTIDRHRNEDAAVVRNMDVLEIVAEFLGVQPAALETALTYRTRLMKKELCTVFLDPDGAADNRDELAVTLYSLLFTWLNEYINQRLHKDDFTSFIALLDLPGPQNLTSRSNGLDQFCVNFANERLQNFIQKRLFESHVSEYNAEGISRFVPQVPYFDNSECIRLLQHRPGGLIHIMDDQARRMPRKTNHTMVEAFAKRWGNHSSFKVGSADRSGFPTFTINHFTGPVTYSAEGFLEKNQDTMSPDFVQLLRGTSTNDTPATDGSGSINPFVRGLFTSKAIATQMHPKNEETIIAAQQPVKPMRAPSTRRKNTVKRMSTLKENEIDEKEEEEAPGAAPCIAGQFRATLDMLFETLEEAQAWYVFCISPNDSQLPNQLEGRSVKGQVRSLGLSEVARRCANMFEVAMTPQEFLERYQDTLQQVGVHEGEPKEKVERSRTALGLEEKDVVLGMTMAFLSHAAFHRLEDDLRAKDTEEQKRNKLREAEAEAGLDPRGLSDPYAPYSTPGQEGPYEGGYNDPFGQSNQQLPLVSNASPFHRGGGYEDYDDQKSMDEYDVRSALTSHRDDESQSNFGTESYAPSRNMFQAADKGLADKEAIAGEIQEGETVETIKETSARRRWVALCWLLTWWVPNPILKWVGRMKRPDVRQAWREKLALNMLIWLMCGAAVFIIAIIGPLICPTEHVFSSSELQSHSFQNSPNNVYTSIRGEVFDLTQIAATHQRIVPVVPEKSILNYGGVAADNIFPVQVSALCNGVSGTVSPYVVLDSSNNTDPNAQYHDFRAWTTDPRPDWYFESMTLMRWNNRVGFVGIDSKELKNMANAQHSVAVYRGLIYDLTSYIANGPAVAAPKGEQTPSGIDTQFMDQSVIDVFQFNAGQDVTKKIDNLNLPSNVLNWQRTCLRNLFLIGRVDNRNSPQCLFSQYILLALSIMMVSVIGFKFIASINFTSARAPEDHDKFVICQVPCYTEGHASLRRTIDSLAQTKYDDKRKLLFIICDGMVVGAGNDQPTPRIVLDVLGANPNVDAEPLSFLSLGEGAKQHNMGKVFSGLYETRGHVVPYIVVVKCGKPGEKSRPGNRGKRDSQMLLMHFLNKVHFNTPMNPLELEMYHQIKNVIGVNPTFYEYLFMVDADTTVAPLALNRLVSAMIHDKKLLGVCGETELANAKQSIITMMQVYEYFISHHLAKAFESLFGSVSCLPGCFTLYRLRTPDTHKPLLISNQLIQDYSENRVDTLHMKNLLHLGEDRYLTTLLLKHFSHFKTQFVRDAHAYTIAPDDWKVFLSQRRRWINSTVHNLGELVFIDELCGFCCFSMRFVVMIDLISTIIQPVTVAYIVYLIVLVAAEGKTIPTLSIVMLAAVYGLQALVFIMRRKWDMVGWMIFYILGIPVFSLFLPLYSFWRMDDFSWGQTRIVLGEAGKKMVVHDEGKFDPRSIPLKSWNDYENELWDKESNHSIGSWVPPTKFQNDGYAESQTASMYGRETYYDPAMSHAYSPSPSQTGMAHPPPGYQSGRNTPMSMSYMPSVLHQPTPSRPATSYLDVQMPTSHSPEDIDLPPGAPTDAEIDRAVQHILQDADLTSVTKREIRRQLEEHFGMDLSSRKAAINAAIDRVLLERAG</sequence>
<feature type="region of interest" description="Actin-binding" evidence="16">
    <location>
        <begin position="635"/>
        <end position="657"/>
    </location>
</feature>
<evidence type="ECO:0000256" key="7">
    <source>
        <dbReference type="ARBA" id="ARBA00022741"/>
    </source>
</evidence>
<dbReference type="PRINTS" id="PR00193">
    <property type="entry name" value="MYOSINHEAVY"/>
</dbReference>
<dbReference type="Pfam" id="PF03142">
    <property type="entry name" value="Chitin_synth_2"/>
    <property type="match status" value="1"/>
</dbReference>
<dbReference type="CDD" id="cd14879">
    <property type="entry name" value="MYSc_Myo17"/>
    <property type="match status" value="1"/>
</dbReference>
<evidence type="ECO:0000256" key="18">
    <source>
        <dbReference type="SAM" id="Phobius"/>
    </source>
</evidence>
<dbReference type="GO" id="GO:0031505">
    <property type="term" value="P:fungal-type cell wall organization"/>
    <property type="evidence" value="ECO:0007669"/>
    <property type="project" value="TreeGrafter"/>
</dbReference>
<dbReference type="GO" id="GO:0004100">
    <property type="term" value="F:chitin synthase activity"/>
    <property type="evidence" value="ECO:0007669"/>
    <property type="project" value="UniProtKB-EC"/>
</dbReference>
<dbReference type="SMART" id="SM00242">
    <property type="entry name" value="MYSc"/>
    <property type="match status" value="1"/>
</dbReference>
<protein>
    <recommendedName>
        <fullName evidence="2">chitin synthase</fullName>
        <ecNumber evidence="2">2.4.1.16</ecNumber>
    </recommendedName>
</protein>